<protein>
    <submittedName>
        <fullName evidence="2">Uncharacterized protein</fullName>
    </submittedName>
</protein>
<reference evidence="2 3" key="2">
    <citation type="submission" date="2008-10" db="EMBL/GenBank/DDBJ databases">
        <authorList>
            <person name="Fulton L."/>
            <person name="Clifton S."/>
            <person name="Fulton B."/>
            <person name="Xu J."/>
            <person name="Minx P."/>
            <person name="Pepin K.H."/>
            <person name="Johnson M."/>
            <person name="Thiruvilangam P."/>
            <person name="Bhonagiri V."/>
            <person name="Nash W.E."/>
            <person name="Mardis E.R."/>
            <person name="Wilson R.K."/>
        </authorList>
    </citation>
    <scope>NUCLEOTIDE SEQUENCE [LARGE SCALE GENOMIC DNA]</scope>
    <source>
        <strain evidence="2 3">DSM 13279</strain>
    </source>
</reference>
<dbReference type="HOGENOM" id="CLU_2805067_0_0_11"/>
<evidence type="ECO:0000313" key="2">
    <source>
        <dbReference type="EMBL" id="EEA90583.1"/>
    </source>
</evidence>
<dbReference type="AlphaFoldDB" id="B6GAQ7"/>
<dbReference type="EMBL" id="ABXJ01000068">
    <property type="protein sequence ID" value="EEA90583.1"/>
    <property type="molecule type" value="Genomic_DNA"/>
</dbReference>
<proteinExistence type="predicted"/>
<accession>B6GAQ7</accession>
<dbReference type="STRING" id="445975.COLSTE_01157"/>
<name>B6GAQ7_9ACTN</name>
<organism evidence="2 3">
    <name type="scientific">Collinsella stercoris DSM 13279</name>
    <dbReference type="NCBI Taxonomy" id="445975"/>
    <lineage>
        <taxon>Bacteria</taxon>
        <taxon>Bacillati</taxon>
        <taxon>Actinomycetota</taxon>
        <taxon>Coriobacteriia</taxon>
        <taxon>Coriobacteriales</taxon>
        <taxon>Coriobacteriaceae</taxon>
        <taxon>Collinsella</taxon>
    </lineage>
</organism>
<evidence type="ECO:0000313" key="3">
    <source>
        <dbReference type="Proteomes" id="UP000003560"/>
    </source>
</evidence>
<comment type="caution">
    <text evidence="2">The sequence shown here is derived from an EMBL/GenBank/DDBJ whole genome shotgun (WGS) entry which is preliminary data.</text>
</comment>
<sequence>MSDSFGSAGGYERLEDVDDSTGNGRGYERTVHILFFMHLYLPVIMVSKKNLLETQSFTSCNRSYPQL</sequence>
<gene>
    <name evidence="2" type="ORF">COLSTE_01157</name>
</gene>
<feature type="region of interest" description="Disordered" evidence="1">
    <location>
        <begin position="1"/>
        <end position="24"/>
    </location>
</feature>
<reference evidence="2 3" key="1">
    <citation type="submission" date="2008-10" db="EMBL/GenBank/DDBJ databases">
        <title>Draft genome sequence of Collinsella stercoris (DSM 13279).</title>
        <authorList>
            <person name="Sudarsanam P."/>
            <person name="Ley R."/>
            <person name="Guruge J."/>
            <person name="Turnbaugh P.J."/>
            <person name="Mahowald M."/>
            <person name="Liep D."/>
            <person name="Gordon J."/>
        </authorList>
    </citation>
    <scope>NUCLEOTIDE SEQUENCE [LARGE SCALE GENOMIC DNA]</scope>
    <source>
        <strain evidence="2 3">DSM 13279</strain>
    </source>
</reference>
<keyword evidence="3" id="KW-1185">Reference proteome</keyword>
<evidence type="ECO:0000256" key="1">
    <source>
        <dbReference type="SAM" id="MobiDB-lite"/>
    </source>
</evidence>
<dbReference type="Proteomes" id="UP000003560">
    <property type="component" value="Unassembled WGS sequence"/>
</dbReference>